<accession>A0A419XB32</accession>
<organism evidence="8 9">
    <name type="scientific">Marinifilum flexuosum</name>
    <dbReference type="NCBI Taxonomy" id="1117708"/>
    <lineage>
        <taxon>Bacteria</taxon>
        <taxon>Pseudomonadati</taxon>
        <taxon>Bacteroidota</taxon>
        <taxon>Bacteroidia</taxon>
        <taxon>Marinilabiliales</taxon>
        <taxon>Marinifilaceae</taxon>
    </lineage>
</organism>
<dbReference type="InterPro" id="IPR041677">
    <property type="entry name" value="DNA2/NAM7_AAA_11"/>
</dbReference>
<sequence length="937" mass="108579">MNINSSFSNIIQYFNDCYRSDNRELSIYNFLDQKVENKIYFEGEEELLTGNHPIVPIDSAKASTISKKVKLYEKEKELLYGTFFICGNYIDPKGDSKTLCAPLFYYPAEIQQKGEFYYLSINTNERRVNYPIIQMLLSDSSSEFLQDSLFEDLPNKYIRFEHIEYIVRLFKKYFTKVDIENIYAYPENTNVKTIKKNISSLSKDQESKYVLLPSSILGLVTKSTNTRGVLNELDELGSHSDYSLPLQSLFSDEELKNKPKKYTKGKLPMILSEAQEVILKSSSENPLTLIVGPPGTGKTYTIGAVALEHMNRGESVLIASRTDEAVDVIAEKIKLQLGVDKAVVRTGKKRSYSTPLNRFLKSLLTRVRKLNYLLKEFDLPKIKGDELDLKLVNLSNEIESRAKLINKLEQSFSNEVENELKWGEHLSNHQNGVWNKIKTSYIDIRNRIQVPIWEYNQQLKQNDQQQIEDIQLFIRLKYIKQVLSVMKSDWKNIQRFHEALKMSNDTEKLAKFDEIKFDAVLKAFPIWLCNLSEVKDALPFKKEMFDVVIIDEATQCDIASCLPLIQRAKRLVFAGDPCQLRHVSFLSKEIQNIYRNKYNLQHIDNNILNYRDKSILDLVMSSLQSGNQVSMLDEHFRSLSPIIHFSNEHFYDKQLRIMTSRPDETEQALYFINIEGKRDKNGLNEKEASTILNAVRELVDKEKDLSPEFSSSIGVLSPFRAQVDWLGKQLLNQFEIEEIEKHKIRVGTAYSFQGEERDIMHLSLTIDAHSHHSAINHINKEDVFNVAITRARNRQYVHHSISKNELKADTLLRAYLSKTKSNTIVPSDIENQSRDQFLNEVKEALKSWQINSIWEGYSIAGLKIDLLIKYNNQYIGIDLVGYPGEYSDVFGIERYRILNRANVSIFPLPFSDWYFNKKEAMKTLKNYITTINKISLN</sequence>
<keyword evidence="4 8" id="KW-0347">Helicase</keyword>
<dbReference type="CDD" id="cd18808">
    <property type="entry name" value="SF1_C_Upf1"/>
    <property type="match status" value="1"/>
</dbReference>
<reference evidence="8 9" key="1">
    <citation type="submission" date="2018-09" db="EMBL/GenBank/DDBJ databases">
        <title>Genomic Encyclopedia of Archaeal and Bacterial Type Strains, Phase II (KMG-II): from individual species to whole genera.</title>
        <authorList>
            <person name="Goeker M."/>
        </authorList>
    </citation>
    <scope>NUCLEOTIDE SEQUENCE [LARGE SCALE GENOMIC DNA]</scope>
    <source>
        <strain evidence="8 9">DSM 21950</strain>
    </source>
</reference>
<dbReference type="Gene3D" id="3.40.50.300">
    <property type="entry name" value="P-loop containing nucleotide triphosphate hydrolases"/>
    <property type="match status" value="2"/>
</dbReference>
<dbReference type="InterPro" id="IPR041679">
    <property type="entry name" value="DNA2/NAM7-like_C"/>
</dbReference>
<feature type="domain" description="DNA2/NAM7 helicase-like C-terminal" evidence="7">
    <location>
        <begin position="623"/>
        <end position="796"/>
    </location>
</feature>
<keyword evidence="3" id="KW-0378">Hydrolase</keyword>
<dbReference type="GO" id="GO:0016787">
    <property type="term" value="F:hydrolase activity"/>
    <property type="evidence" value="ECO:0007669"/>
    <property type="project" value="UniProtKB-KW"/>
</dbReference>
<dbReference type="PANTHER" id="PTHR43788">
    <property type="entry name" value="DNA2/NAM7 HELICASE FAMILY MEMBER"/>
    <property type="match status" value="1"/>
</dbReference>
<dbReference type="RefSeq" id="WP_170150621.1">
    <property type="nucleotide sequence ID" value="NZ_RAPQ01000008.1"/>
</dbReference>
<dbReference type="PANTHER" id="PTHR43788:SF8">
    <property type="entry name" value="DNA-BINDING PROTEIN SMUBP-2"/>
    <property type="match status" value="1"/>
</dbReference>
<evidence type="ECO:0000256" key="2">
    <source>
        <dbReference type="ARBA" id="ARBA00022741"/>
    </source>
</evidence>
<dbReference type="GO" id="GO:0005524">
    <property type="term" value="F:ATP binding"/>
    <property type="evidence" value="ECO:0007669"/>
    <property type="project" value="UniProtKB-KW"/>
</dbReference>
<evidence type="ECO:0000313" key="8">
    <source>
        <dbReference type="EMBL" id="RKE04779.1"/>
    </source>
</evidence>
<dbReference type="Pfam" id="PF13086">
    <property type="entry name" value="AAA_11"/>
    <property type="match status" value="1"/>
</dbReference>
<feature type="domain" description="DNA2/NAM7 helicase helicase" evidence="6">
    <location>
        <begin position="276"/>
        <end position="581"/>
    </location>
</feature>
<evidence type="ECO:0000256" key="5">
    <source>
        <dbReference type="ARBA" id="ARBA00022840"/>
    </source>
</evidence>
<dbReference type="EMBL" id="RAPQ01000008">
    <property type="protein sequence ID" value="RKE04779.1"/>
    <property type="molecule type" value="Genomic_DNA"/>
</dbReference>
<name>A0A419XB32_9BACT</name>
<proteinExistence type="inferred from homology"/>
<dbReference type="InterPro" id="IPR027417">
    <property type="entry name" value="P-loop_NTPase"/>
</dbReference>
<evidence type="ECO:0000256" key="4">
    <source>
        <dbReference type="ARBA" id="ARBA00022806"/>
    </source>
</evidence>
<dbReference type="Pfam" id="PF13087">
    <property type="entry name" value="AAA_12"/>
    <property type="match status" value="1"/>
</dbReference>
<comment type="similarity">
    <text evidence="1">Belongs to the DNA2/NAM7 helicase family.</text>
</comment>
<evidence type="ECO:0000259" key="6">
    <source>
        <dbReference type="Pfam" id="PF13086"/>
    </source>
</evidence>
<comment type="caution">
    <text evidence="8">The sequence shown here is derived from an EMBL/GenBank/DDBJ whole genome shotgun (WGS) entry which is preliminary data.</text>
</comment>
<keyword evidence="9" id="KW-1185">Reference proteome</keyword>
<keyword evidence="2" id="KW-0547">Nucleotide-binding</keyword>
<dbReference type="Proteomes" id="UP000284531">
    <property type="component" value="Unassembled WGS sequence"/>
</dbReference>
<dbReference type="InterPro" id="IPR050534">
    <property type="entry name" value="Coronavir_polyprotein_1ab"/>
</dbReference>
<dbReference type="GO" id="GO:0043139">
    <property type="term" value="F:5'-3' DNA helicase activity"/>
    <property type="evidence" value="ECO:0007669"/>
    <property type="project" value="TreeGrafter"/>
</dbReference>
<gene>
    <name evidence="8" type="ORF">BXY64_1807</name>
</gene>
<protein>
    <submittedName>
        <fullName evidence="8">Superfamily I DNA and/or RNA helicase</fullName>
    </submittedName>
</protein>
<evidence type="ECO:0000256" key="3">
    <source>
        <dbReference type="ARBA" id="ARBA00022801"/>
    </source>
</evidence>
<keyword evidence="5" id="KW-0067">ATP-binding</keyword>
<evidence type="ECO:0000313" key="9">
    <source>
        <dbReference type="Proteomes" id="UP000284531"/>
    </source>
</evidence>
<evidence type="ECO:0000256" key="1">
    <source>
        <dbReference type="ARBA" id="ARBA00007913"/>
    </source>
</evidence>
<dbReference type="AlphaFoldDB" id="A0A419XB32"/>
<dbReference type="InterPro" id="IPR047187">
    <property type="entry name" value="SF1_C_Upf1"/>
</dbReference>
<dbReference type="SUPFAM" id="SSF52540">
    <property type="entry name" value="P-loop containing nucleoside triphosphate hydrolases"/>
    <property type="match status" value="2"/>
</dbReference>
<evidence type="ECO:0000259" key="7">
    <source>
        <dbReference type="Pfam" id="PF13087"/>
    </source>
</evidence>